<dbReference type="OrthoDB" id="1933717at2759"/>
<protein>
    <recommendedName>
        <fullName evidence="6">Dehydrogenase</fullName>
    </recommendedName>
</protein>
<dbReference type="GO" id="GO:0016616">
    <property type="term" value="F:oxidoreductase activity, acting on the CH-OH group of donors, NAD or NADP as acceptor"/>
    <property type="evidence" value="ECO:0007669"/>
    <property type="project" value="UniProtKB-ARBA"/>
</dbReference>
<evidence type="ECO:0000313" key="5">
    <source>
        <dbReference type="Proteomes" id="UP001107558"/>
    </source>
</evidence>
<dbReference type="InterPro" id="IPR002347">
    <property type="entry name" value="SDR_fam"/>
</dbReference>
<proteinExistence type="inferred from homology"/>
<evidence type="ECO:0000256" key="3">
    <source>
        <dbReference type="RuleBase" id="RU000363"/>
    </source>
</evidence>
<dbReference type="InterPro" id="IPR036291">
    <property type="entry name" value="NAD(P)-bd_dom_sf"/>
</dbReference>
<sequence>MEKWKGKIAVVTGASAGIGISIVKSLVSYGVHVIGLARRVEKVEELVNELQNADGKVYAYKCDVADQQSVAAAFQWMEEKFGGVDILINNAGVYKFMKILDDGETVNDDLKQTVDVNLMGVVYCTRAAFATMKNREFSHIIHMNSIGGHFVPFPSDSSPFYNIYCASKYGITATNEVLRQELALSEYSKKIRVTSISPGEVKTEMVAAAGGDAEKYYETIPFLLPEDVAESVIYVLSTPARVNVTEVIIRPTGERI</sequence>
<evidence type="ECO:0000256" key="2">
    <source>
        <dbReference type="ARBA" id="ARBA00023002"/>
    </source>
</evidence>
<dbReference type="PRINTS" id="PR00080">
    <property type="entry name" value="SDRFAMILY"/>
</dbReference>
<evidence type="ECO:0000313" key="4">
    <source>
        <dbReference type="EMBL" id="KAG5678336.1"/>
    </source>
</evidence>
<keyword evidence="5" id="KW-1185">Reference proteome</keyword>
<evidence type="ECO:0008006" key="6">
    <source>
        <dbReference type="Google" id="ProtNLM"/>
    </source>
</evidence>
<dbReference type="PANTHER" id="PTHR43115">
    <property type="entry name" value="DEHYDROGENASE/REDUCTASE SDR FAMILY MEMBER 11"/>
    <property type="match status" value="1"/>
</dbReference>
<comment type="similarity">
    <text evidence="1 3">Belongs to the short-chain dehydrogenases/reductases (SDR) family.</text>
</comment>
<dbReference type="AlphaFoldDB" id="A0A9J6C8Y2"/>
<reference evidence="4" key="1">
    <citation type="submission" date="2021-03" db="EMBL/GenBank/DDBJ databases">
        <title>Chromosome level genome of the anhydrobiotic midge Polypedilum vanderplanki.</title>
        <authorList>
            <person name="Yoshida Y."/>
            <person name="Kikawada T."/>
            <person name="Gusev O."/>
        </authorList>
    </citation>
    <scope>NUCLEOTIDE SEQUENCE</scope>
    <source>
        <strain evidence="4">NIAS01</strain>
        <tissue evidence="4">Whole body or cell culture</tissue>
    </source>
</reference>
<dbReference type="FunFam" id="3.40.50.720:FF:000047">
    <property type="entry name" value="NADP-dependent L-serine/L-allo-threonine dehydrogenase"/>
    <property type="match status" value="1"/>
</dbReference>
<name>A0A9J6C8Y2_POLVA</name>
<gene>
    <name evidence="4" type="ORF">PVAND_008021</name>
</gene>
<dbReference type="SUPFAM" id="SSF51735">
    <property type="entry name" value="NAD(P)-binding Rossmann-fold domains"/>
    <property type="match status" value="1"/>
</dbReference>
<dbReference type="PRINTS" id="PR00081">
    <property type="entry name" value="GDHRDH"/>
</dbReference>
<dbReference type="Proteomes" id="UP001107558">
    <property type="component" value="Chromosome 2"/>
</dbReference>
<organism evidence="4 5">
    <name type="scientific">Polypedilum vanderplanki</name>
    <name type="common">Sleeping chironomid midge</name>
    <dbReference type="NCBI Taxonomy" id="319348"/>
    <lineage>
        <taxon>Eukaryota</taxon>
        <taxon>Metazoa</taxon>
        <taxon>Ecdysozoa</taxon>
        <taxon>Arthropoda</taxon>
        <taxon>Hexapoda</taxon>
        <taxon>Insecta</taxon>
        <taxon>Pterygota</taxon>
        <taxon>Neoptera</taxon>
        <taxon>Endopterygota</taxon>
        <taxon>Diptera</taxon>
        <taxon>Nematocera</taxon>
        <taxon>Chironomoidea</taxon>
        <taxon>Chironomidae</taxon>
        <taxon>Chironominae</taxon>
        <taxon>Polypedilum</taxon>
        <taxon>Polypedilum</taxon>
    </lineage>
</organism>
<dbReference type="Pfam" id="PF00106">
    <property type="entry name" value="adh_short"/>
    <property type="match status" value="1"/>
</dbReference>
<dbReference type="Gene3D" id="3.40.50.720">
    <property type="entry name" value="NAD(P)-binding Rossmann-like Domain"/>
    <property type="match status" value="1"/>
</dbReference>
<dbReference type="PANTHER" id="PTHR43115:SF4">
    <property type="entry name" value="DEHYDROGENASE_REDUCTASE SDR FAMILY MEMBER 11"/>
    <property type="match status" value="1"/>
</dbReference>
<comment type="caution">
    <text evidence="4">The sequence shown here is derived from an EMBL/GenBank/DDBJ whole genome shotgun (WGS) entry which is preliminary data.</text>
</comment>
<accession>A0A9J6C8Y2</accession>
<dbReference type="EMBL" id="JADBJN010000002">
    <property type="protein sequence ID" value="KAG5678336.1"/>
    <property type="molecule type" value="Genomic_DNA"/>
</dbReference>
<evidence type="ECO:0000256" key="1">
    <source>
        <dbReference type="ARBA" id="ARBA00006484"/>
    </source>
</evidence>
<keyword evidence="2" id="KW-0560">Oxidoreductase</keyword>